<dbReference type="EMBL" id="JAUOZU010000010">
    <property type="protein sequence ID" value="MDO6965382.1"/>
    <property type="molecule type" value="Genomic_DNA"/>
</dbReference>
<dbReference type="InterPro" id="IPR011075">
    <property type="entry name" value="TetR_C"/>
</dbReference>
<keyword evidence="7" id="KW-1185">Reference proteome</keyword>
<dbReference type="InterPro" id="IPR036271">
    <property type="entry name" value="Tet_transcr_reg_TetR-rel_C_sf"/>
</dbReference>
<dbReference type="SUPFAM" id="SSF46689">
    <property type="entry name" value="Homeodomain-like"/>
    <property type="match status" value="1"/>
</dbReference>
<sequence>MDERLPARDRIIDAAIAAVRMRGYADTTVDEICAAAKVSKGSFFHHFRNKEDLARAAIDHWNRFTGAIFEQAPYQQDPDPLNRLLGYIDFRMAILDRPVEEFTCLLGTLVQEIYQTHPAIRTDCDDGMASHIALLMRDIEAAKAIYAPHADWDGGSIGYFIQSVLQGSFIFAKAQGDAAVVRSNLILLRRFIESLMSNPEHEEKRRRD</sequence>
<name>A0ABT8YNW0_9HYPH</name>
<dbReference type="InterPro" id="IPR009057">
    <property type="entry name" value="Homeodomain-like_sf"/>
</dbReference>
<gene>
    <name evidence="6" type="ORF">Q4481_15555</name>
</gene>
<dbReference type="PROSITE" id="PS01081">
    <property type="entry name" value="HTH_TETR_1"/>
    <property type="match status" value="1"/>
</dbReference>
<dbReference type="InterPro" id="IPR001647">
    <property type="entry name" value="HTH_TetR"/>
</dbReference>
<dbReference type="PROSITE" id="PS50977">
    <property type="entry name" value="HTH_TETR_2"/>
    <property type="match status" value="1"/>
</dbReference>
<keyword evidence="3" id="KW-0804">Transcription</keyword>
<evidence type="ECO:0000256" key="1">
    <source>
        <dbReference type="ARBA" id="ARBA00023015"/>
    </source>
</evidence>
<reference evidence="6" key="1">
    <citation type="journal article" date="2015" name="Int. J. Syst. Evol. Microbiol.">
        <title>Rhizobium alvei sp. nov., isolated from a freshwater river.</title>
        <authorList>
            <person name="Sheu S.Y."/>
            <person name="Huang H.W."/>
            <person name="Young C.C."/>
            <person name="Chen W.M."/>
        </authorList>
    </citation>
    <scope>NUCLEOTIDE SEQUENCE</scope>
    <source>
        <strain evidence="6">TNR-22</strain>
    </source>
</reference>
<organism evidence="6 7">
    <name type="scientific">Rhizobium alvei</name>
    <dbReference type="NCBI Taxonomy" id="1132659"/>
    <lineage>
        <taxon>Bacteria</taxon>
        <taxon>Pseudomonadati</taxon>
        <taxon>Pseudomonadota</taxon>
        <taxon>Alphaproteobacteria</taxon>
        <taxon>Hyphomicrobiales</taxon>
        <taxon>Rhizobiaceae</taxon>
        <taxon>Rhizobium/Agrobacterium group</taxon>
        <taxon>Rhizobium</taxon>
    </lineage>
</organism>
<proteinExistence type="predicted"/>
<dbReference type="PRINTS" id="PR00455">
    <property type="entry name" value="HTHTETR"/>
</dbReference>
<protein>
    <submittedName>
        <fullName evidence="6">TetR/AcrR family transcriptional regulator</fullName>
    </submittedName>
</protein>
<dbReference type="Proteomes" id="UP001174932">
    <property type="component" value="Unassembled WGS sequence"/>
</dbReference>
<evidence type="ECO:0000259" key="5">
    <source>
        <dbReference type="PROSITE" id="PS50977"/>
    </source>
</evidence>
<evidence type="ECO:0000313" key="6">
    <source>
        <dbReference type="EMBL" id="MDO6965382.1"/>
    </source>
</evidence>
<dbReference type="RefSeq" id="WP_304377303.1">
    <property type="nucleotide sequence ID" value="NZ_JAUOZU010000010.1"/>
</dbReference>
<dbReference type="Gene3D" id="1.10.357.10">
    <property type="entry name" value="Tetracycline Repressor, domain 2"/>
    <property type="match status" value="1"/>
</dbReference>
<evidence type="ECO:0000313" key="7">
    <source>
        <dbReference type="Proteomes" id="UP001174932"/>
    </source>
</evidence>
<dbReference type="InterPro" id="IPR023772">
    <property type="entry name" value="DNA-bd_HTH_TetR-type_CS"/>
</dbReference>
<keyword evidence="2 4" id="KW-0238">DNA-binding</keyword>
<feature type="DNA-binding region" description="H-T-H motif" evidence="4">
    <location>
        <begin position="28"/>
        <end position="47"/>
    </location>
</feature>
<feature type="domain" description="HTH tetR-type" evidence="5">
    <location>
        <begin position="5"/>
        <end position="65"/>
    </location>
</feature>
<evidence type="ECO:0000256" key="3">
    <source>
        <dbReference type="ARBA" id="ARBA00023163"/>
    </source>
</evidence>
<dbReference type="PANTHER" id="PTHR47506:SF1">
    <property type="entry name" value="HTH-TYPE TRANSCRIPTIONAL REGULATOR YJDC"/>
    <property type="match status" value="1"/>
</dbReference>
<keyword evidence="1" id="KW-0805">Transcription regulation</keyword>
<dbReference type="Pfam" id="PF00440">
    <property type="entry name" value="TetR_N"/>
    <property type="match status" value="1"/>
</dbReference>
<dbReference type="Pfam" id="PF16925">
    <property type="entry name" value="TetR_C_13"/>
    <property type="match status" value="1"/>
</dbReference>
<reference evidence="6" key="2">
    <citation type="submission" date="2023-07" db="EMBL/GenBank/DDBJ databases">
        <authorList>
            <person name="Shen H."/>
        </authorList>
    </citation>
    <scope>NUCLEOTIDE SEQUENCE</scope>
    <source>
        <strain evidence="6">TNR-22</strain>
    </source>
</reference>
<dbReference type="SUPFAM" id="SSF48498">
    <property type="entry name" value="Tetracyclin repressor-like, C-terminal domain"/>
    <property type="match status" value="1"/>
</dbReference>
<evidence type="ECO:0000256" key="4">
    <source>
        <dbReference type="PROSITE-ProRule" id="PRU00335"/>
    </source>
</evidence>
<evidence type="ECO:0000256" key="2">
    <source>
        <dbReference type="ARBA" id="ARBA00023125"/>
    </source>
</evidence>
<dbReference type="PANTHER" id="PTHR47506">
    <property type="entry name" value="TRANSCRIPTIONAL REGULATORY PROTEIN"/>
    <property type="match status" value="1"/>
</dbReference>
<accession>A0ABT8YNW0</accession>
<comment type="caution">
    <text evidence="6">The sequence shown here is derived from an EMBL/GenBank/DDBJ whole genome shotgun (WGS) entry which is preliminary data.</text>
</comment>